<dbReference type="NCBIfam" id="TIGR00254">
    <property type="entry name" value="GGDEF"/>
    <property type="match status" value="1"/>
</dbReference>
<dbReference type="CDD" id="cd01949">
    <property type="entry name" value="GGDEF"/>
    <property type="match status" value="1"/>
</dbReference>
<dbReference type="InterPro" id="IPR029787">
    <property type="entry name" value="Nucleotide_cyclase"/>
</dbReference>
<comment type="catalytic activity">
    <reaction evidence="2">
        <text>2 GTP = 3',3'-c-di-GMP + 2 diphosphate</text>
        <dbReference type="Rhea" id="RHEA:24898"/>
        <dbReference type="ChEBI" id="CHEBI:33019"/>
        <dbReference type="ChEBI" id="CHEBI:37565"/>
        <dbReference type="ChEBI" id="CHEBI:58805"/>
        <dbReference type="EC" id="2.7.7.65"/>
    </reaction>
</comment>
<dbReference type="RefSeq" id="WP_382432902.1">
    <property type="nucleotide sequence ID" value="NZ_JBHSHJ010000008.1"/>
</dbReference>
<accession>A0ABV9QD46</accession>
<gene>
    <name evidence="6" type="ORF">ACFO6X_10880</name>
</gene>
<evidence type="ECO:0000256" key="4">
    <source>
        <dbReference type="SAM" id="Phobius"/>
    </source>
</evidence>
<keyword evidence="4" id="KW-1133">Transmembrane helix</keyword>
<dbReference type="SUPFAM" id="SSF55073">
    <property type="entry name" value="Nucleotide cyclase"/>
    <property type="match status" value="1"/>
</dbReference>
<dbReference type="PANTHER" id="PTHR45138">
    <property type="entry name" value="REGULATORY COMPONENTS OF SENSORY TRANSDUCTION SYSTEM"/>
    <property type="match status" value="1"/>
</dbReference>
<keyword evidence="4" id="KW-0812">Transmembrane</keyword>
<sequence>MKLLGSIYIAIAILVLTTAIGWYVDIHNEQMHERHLTVHTQLERMARLQQELNGMLSTAVLEENTLRASTYDRVGTDLDSTLQSVKQLTATLGLSDEITVVQADHDKLRTIEAHAIAAMRQEQWLQARRLLFDDDYLLTKKLYEINSETAVGALTAELGAQAQRFAKARTAALGLRVGAVLLLIGVSVVFSRRLREELRERERLGQEIQAANAMLEDSVRKRTAELEAANHQLATLSTTDSLTGLANRRKFDEVWQTEWQRATRQGTPLAVIMLDVDFFKRYNDHDGHQAGDVCLQQVAHILSGGIHRAGELVARYGGEEFVLVLPGADIADAYASAERIRVAVQAAAIAHADSPLGPVVTVSVGLAAGIPRIGTHPEHLLRAADAALYRAKAQGRNCCCLSPADLA</sequence>
<evidence type="ECO:0000313" key="7">
    <source>
        <dbReference type="Proteomes" id="UP001596001"/>
    </source>
</evidence>
<keyword evidence="4" id="KW-0472">Membrane</keyword>
<dbReference type="EC" id="2.7.7.65" evidence="1"/>
<feature type="transmembrane region" description="Helical" evidence="4">
    <location>
        <begin position="6"/>
        <end position="24"/>
    </location>
</feature>
<dbReference type="InterPro" id="IPR050469">
    <property type="entry name" value="Diguanylate_Cyclase"/>
</dbReference>
<dbReference type="PANTHER" id="PTHR45138:SF9">
    <property type="entry name" value="DIGUANYLATE CYCLASE DGCM-RELATED"/>
    <property type="match status" value="1"/>
</dbReference>
<dbReference type="Gene3D" id="3.30.70.270">
    <property type="match status" value="1"/>
</dbReference>
<dbReference type="EMBL" id="JBHSHJ010000008">
    <property type="protein sequence ID" value="MFC4789481.1"/>
    <property type="molecule type" value="Genomic_DNA"/>
</dbReference>
<evidence type="ECO:0000256" key="3">
    <source>
        <dbReference type="SAM" id="Coils"/>
    </source>
</evidence>
<dbReference type="SMART" id="SM00267">
    <property type="entry name" value="GGDEF"/>
    <property type="match status" value="1"/>
</dbReference>
<reference evidence="7" key="1">
    <citation type="journal article" date="2019" name="Int. J. Syst. Evol. Microbiol.">
        <title>The Global Catalogue of Microorganisms (GCM) 10K type strain sequencing project: providing services to taxonomists for standard genome sequencing and annotation.</title>
        <authorList>
            <consortium name="The Broad Institute Genomics Platform"/>
            <consortium name="The Broad Institute Genome Sequencing Center for Infectious Disease"/>
            <person name="Wu L."/>
            <person name="Ma J."/>
        </authorList>
    </citation>
    <scope>NUCLEOTIDE SEQUENCE [LARGE SCALE GENOMIC DNA]</scope>
    <source>
        <strain evidence="7">CCUG 49452</strain>
    </source>
</reference>
<dbReference type="Pfam" id="PF00990">
    <property type="entry name" value="GGDEF"/>
    <property type="match status" value="1"/>
</dbReference>
<evidence type="ECO:0000256" key="1">
    <source>
        <dbReference type="ARBA" id="ARBA00012528"/>
    </source>
</evidence>
<dbReference type="InterPro" id="IPR000160">
    <property type="entry name" value="GGDEF_dom"/>
</dbReference>
<name>A0ABV9QD46_9BURK</name>
<feature type="domain" description="GGDEF" evidence="5">
    <location>
        <begin position="267"/>
        <end position="404"/>
    </location>
</feature>
<dbReference type="PROSITE" id="PS50887">
    <property type="entry name" value="GGDEF"/>
    <property type="match status" value="1"/>
</dbReference>
<feature type="transmembrane region" description="Helical" evidence="4">
    <location>
        <begin position="173"/>
        <end position="191"/>
    </location>
</feature>
<evidence type="ECO:0000259" key="5">
    <source>
        <dbReference type="PROSITE" id="PS50887"/>
    </source>
</evidence>
<organism evidence="6 7">
    <name type="scientific">Giesbergeria sinuosa</name>
    <dbReference type="NCBI Taxonomy" id="80883"/>
    <lineage>
        <taxon>Bacteria</taxon>
        <taxon>Pseudomonadati</taxon>
        <taxon>Pseudomonadota</taxon>
        <taxon>Betaproteobacteria</taxon>
        <taxon>Burkholderiales</taxon>
        <taxon>Comamonadaceae</taxon>
        <taxon>Giesbergeria</taxon>
    </lineage>
</organism>
<protein>
    <recommendedName>
        <fullName evidence="1">diguanylate cyclase</fullName>
        <ecNumber evidence="1">2.7.7.65</ecNumber>
    </recommendedName>
</protein>
<evidence type="ECO:0000256" key="2">
    <source>
        <dbReference type="ARBA" id="ARBA00034247"/>
    </source>
</evidence>
<dbReference type="Proteomes" id="UP001596001">
    <property type="component" value="Unassembled WGS sequence"/>
</dbReference>
<proteinExistence type="predicted"/>
<keyword evidence="3" id="KW-0175">Coiled coil</keyword>
<comment type="caution">
    <text evidence="6">The sequence shown here is derived from an EMBL/GenBank/DDBJ whole genome shotgun (WGS) entry which is preliminary data.</text>
</comment>
<evidence type="ECO:0000313" key="6">
    <source>
        <dbReference type="EMBL" id="MFC4789481.1"/>
    </source>
</evidence>
<dbReference type="InterPro" id="IPR043128">
    <property type="entry name" value="Rev_trsase/Diguanyl_cyclase"/>
</dbReference>
<feature type="coiled-coil region" evidence="3">
    <location>
        <begin position="194"/>
        <end position="221"/>
    </location>
</feature>
<keyword evidence="7" id="KW-1185">Reference proteome</keyword>